<protein>
    <recommendedName>
        <fullName evidence="10">Cyclin-dependent kinase 2 homolog</fullName>
        <ecNumber evidence="2">2.7.11.22</ecNumber>
    </recommendedName>
    <alternativeName>
        <fullName evidence="11">Cell division control protein 2 homolog</fullName>
    </alternativeName>
    <alternativeName>
        <fullName evidence="12">cdc2-related kinase 2</fullName>
    </alternativeName>
</protein>
<dbReference type="GO" id="GO:0005634">
    <property type="term" value="C:nucleus"/>
    <property type="evidence" value="ECO:0007669"/>
    <property type="project" value="TreeGrafter"/>
</dbReference>
<proteinExistence type="inferred from homology"/>
<gene>
    <name evidence="18" type="ORF">PSON_ATCC_30995.1.T1270088</name>
</gene>
<dbReference type="GO" id="GO:0005524">
    <property type="term" value="F:ATP binding"/>
    <property type="evidence" value="ECO:0007669"/>
    <property type="project" value="UniProtKB-UniRule"/>
</dbReference>
<dbReference type="EC" id="2.7.11.22" evidence="2"/>
<feature type="domain" description="Protein kinase" evidence="17">
    <location>
        <begin position="14"/>
        <end position="315"/>
    </location>
</feature>
<sequence>MQVACRTKNVNKYYKVIAEVGSGTYGKVYKAKCIKTKDFVALKKIDTKDQKIMSEGFPITAIREIKLLKIMNHKNILRLREIIVSKASHRNNFRGSTFLVFDYYDHDFAGLHRQRNIFTLPQLKCIFKQLLEGVKYLHDSKIIHRDLKCANILMNNKGQVTLADFGLARTLSNVSNPKYTYKVVTLWYRAPELLLGQTNYNTQIDMWSLGCIFTELITGDVLFKGDIEYRQMEKIYELCGSANEQNWPNCINLRQWEEFKPRRNYETQLIKHIKELCQTQNKQIDQITLDLIEQLLILDPNKRLNAAQALNHEFFKQDPKPCQPNEMPQFDKEFHETLLKNEIRQQQHRNDKAQFRPQQISSQKFQKLIKDERNLIKPQVQQQSPSKDIKNNIELDYGELLKFEIQDKERIKNNIEFDNRELLKFEIQDKEKIKNNIELDYGELLKFEIQDKKRIKLN</sequence>
<evidence type="ECO:0000256" key="14">
    <source>
        <dbReference type="ARBA" id="ARBA00048367"/>
    </source>
</evidence>
<evidence type="ECO:0000256" key="7">
    <source>
        <dbReference type="ARBA" id="ARBA00022840"/>
    </source>
</evidence>
<dbReference type="FunFam" id="1.10.510.10:FF:000562">
    <property type="entry name" value="Serine/threonine-protein kinase bur1"/>
    <property type="match status" value="1"/>
</dbReference>
<dbReference type="CDD" id="cd07840">
    <property type="entry name" value="STKc_CDK9_like"/>
    <property type="match status" value="1"/>
</dbReference>
<keyword evidence="7 15" id="KW-0067">ATP-binding</keyword>
<dbReference type="SMART" id="SM00220">
    <property type="entry name" value="S_TKc"/>
    <property type="match status" value="1"/>
</dbReference>
<dbReference type="InterPro" id="IPR017441">
    <property type="entry name" value="Protein_kinase_ATP_BS"/>
</dbReference>
<dbReference type="InterPro" id="IPR050108">
    <property type="entry name" value="CDK"/>
</dbReference>
<evidence type="ECO:0000256" key="10">
    <source>
        <dbReference type="ARBA" id="ARBA00039612"/>
    </source>
</evidence>
<feature type="binding site" evidence="15">
    <location>
        <position position="43"/>
    </location>
    <ligand>
        <name>ATP</name>
        <dbReference type="ChEBI" id="CHEBI:30616"/>
    </ligand>
</feature>
<comment type="similarity">
    <text evidence="1">Belongs to the protein kinase superfamily. CMGC Ser/Thr protein kinase family. CDC2/CDKX subfamily.</text>
</comment>
<reference evidence="18" key="1">
    <citation type="submission" date="2021-01" db="EMBL/GenBank/DDBJ databases">
        <authorList>
            <consortium name="Genoscope - CEA"/>
            <person name="William W."/>
        </authorList>
    </citation>
    <scope>NUCLEOTIDE SEQUENCE</scope>
</reference>
<evidence type="ECO:0000256" key="6">
    <source>
        <dbReference type="ARBA" id="ARBA00022777"/>
    </source>
</evidence>
<evidence type="ECO:0000256" key="16">
    <source>
        <dbReference type="RuleBase" id="RU000304"/>
    </source>
</evidence>
<evidence type="ECO:0000256" key="4">
    <source>
        <dbReference type="ARBA" id="ARBA00022679"/>
    </source>
</evidence>
<evidence type="ECO:0000256" key="2">
    <source>
        <dbReference type="ARBA" id="ARBA00012425"/>
    </source>
</evidence>
<evidence type="ECO:0000256" key="1">
    <source>
        <dbReference type="ARBA" id="ARBA00006485"/>
    </source>
</evidence>
<dbReference type="PROSITE" id="PS00108">
    <property type="entry name" value="PROTEIN_KINASE_ST"/>
    <property type="match status" value="1"/>
</dbReference>
<keyword evidence="3 16" id="KW-0723">Serine/threonine-protein kinase</keyword>
<keyword evidence="4" id="KW-0808">Transferase</keyword>
<organism evidence="18 19">
    <name type="scientific">Paramecium sonneborni</name>
    <dbReference type="NCBI Taxonomy" id="65129"/>
    <lineage>
        <taxon>Eukaryota</taxon>
        <taxon>Sar</taxon>
        <taxon>Alveolata</taxon>
        <taxon>Ciliophora</taxon>
        <taxon>Intramacronucleata</taxon>
        <taxon>Oligohymenophorea</taxon>
        <taxon>Peniculida</taxon>
        <taxon>Parameciidae</taxon>
        <taxon>Paramecium</taxon>
    </lineage>
</organism>
<evidence type="ECO:0000256" key="15">
    <source>
        <dbReference type="PROSITE-ProRule" id="PRU10141"/>
    </source>
</evidence>
<accession>A0A8S1QYW0</accession>
<dbReference type="AlphaFoldDB" id="A0A8S1QYW0"/>
<dbReference type="Proteomes" id="UP000692954">
    <property type="component" value="Unassembled WGS sequence"/>
</dbReference>
<keyword evidence="6" id="KW-0418">Kinase</keyword>
<evidence type="ECO:0000256" key="5">
    <source>
        <dbReference type="ARBA" id="ARBA00022741"/>
    </source>
</evidence>
<evidence type="ECO:0000313" key="19">
    <source>
        <dbReference type="Proteomes" id="UP000692954"/>
    </source>
</evidence>
<evidence type="ECO:0000256" key="9">
    <source>
        <dbReference type="ARBA" id="ARBA00038543"/>
    </source>
</evidence>
<dbReference type="FunFam" id="3.30.200.20:FF:000124">
    <property type="entry name" value="Cyclin-dependent kinase 4"/>
    <property type="match status" value="1"/>
</dbReference>
<dbReference type="GO" id="GO:0004693">
    <property type="term" value="F:cyclin-dependent protein serine/threonine kinase activity"/>
    <property type="evidence" value="ECO:0007669"/>
    <property type="project" value="UniProtKB-EC"/>
</dbReference>
<evidence type="ECO:0000313" key="18">
    <source>
        <dbReference type="EMBL" id="CAD8120629.1"/>
    </source>
</evidence>
<keyword evidence="5 15" id="KW-0547">Nucleotide-binding</keyword>
<keyword evidence="19" id="KW-1185">Reference proteome</keyword>
<evidence type="ECO:0000256" key="8">
    <source>
        <dbReference type="ARBA" id="ARBA00023242"/>
    </source>
</evidence>
<dbReference type="OrthoDB" id="28397at2759"/>
<name>A0A8S1QYW0_9CILI</name>
<dbReference type="PANTHER" id="PTHR24056:SF233">
    <property type="entry name" value="CYCLIN-DEPENDENT KINASE 9"/>
    <property type="match status" value="1"/>
</dbReference>
<evidence type="ECO:0000259" key="17">
    <source>
        <dbReference type="PROSITE" id="PS50011"/>
    </source>
</evidence>
<evidence type="ECO:0000256" key="11">
    <source>
        <dbReference type="ARBA" id="ARBA00041902"/>
    </source>
</evidence>
<evidence type="ECO:0000256" key="3">
    <source>
        <dbReference type="ARBA" id="ARBA00022527"/>
    </source>
</evidence>
<comment type="catalytic activity">
    <reaction evidence="13">
        <text>L-threonyl-[protein] + ATP = O-phospho-L-threonyl-[protein] + ADP + H(+)</text>
        <dbReference type="Rhea" id="RHEA:46608"/>
        <dbReference type="Rhea" id="RHEA-COMP:11060"/>
        <dbReference type="Rhea" id="RHEA-COMP:11605"/>
        <dbReference type="ChEBI" id="CHEBI:15378"/>
        <dbReference type="ChEBI" id="CHEBI:30013"/>
        <dbReference type="ChEBI" id="CHEBI:30616"/>
        <dbReference type="ChEBI" id="CHEBI:61977"/>
        <dbReference type="ChEBI" id="CHEBI:456216"/>
        <dbReference type="EC" id="2.7.11.22"/>
    </reaction>
</comment>
<dbReference type="InterPro" id="IPR008271">
    <property type="entry name" value="Ser/Thr_kinase_AS"/>
</dbReference>
<evidence type="ECO:0000256" key="13">
    <source>
        <dbReference type="ARBA" id="ARBA00047811"/>
    </source>
</evidence>
<comment type="catalytic activity">
    <reaction evidence="14">
        <text>L-seryl-[protein] + ATP = O-phospho-L-seryl-[protein] + ADP + H(+)</text>
        <dbReference type="Rhea" id="RHEA:17989"/>
        <dbReference type="Rhea" id="RHEA-COMP:9863"/>
        <dbReference type="Rhea" id="RHEA-COMP:11604"/>
        <dbReference type="ChEBI" id="CHEBI:15378"/>
        <dbReference type="ChEBI" id="CHEBI:29999"/>
        <dbReference type="ChEBI" id="CHEBI:30616"/>
        <dbReference type="ChEBI" id="CHEBI:83421"/>
        <dbReference type="ChEBI" id="CHEBI:456216"/>
        <dbReference type="EC" id="2.7.11.22"/>
    </reaction>
</comment>
<dbReference type="PANTHER" id="PTHR24056">
    <property type="entry name" value="CELL DIVISION PROTEIN KINASE"/>
    <property type="match status" value="1"/>
</dbReference>
<dbReference type="PROSITE" id="PS00107">
    <property type="entry name" value="PROTEIN_KINASE_ATP"/>
    <property type="match status" value="1"/>
</dbReference>
<comment type="caution">
    <text evidence="18">The sequence shown here is derived from an EMBL/GenBank/DDBJ whole genome shotgun (WGS) entry which is preliminary data.</text>
</comment>
<dbReference type="InterPro" id="IPR000719">
    <property type="entry name" value="Prot_kinase_dom"/>
</dbReference>
<dbReference type="Pfam" id="PF00069">
    <property type="entry name" value="Pkinase"/>
    <property type="match status" value="1"/>
</dbReference>
<keyword evidence="8" id="KW-0539">Nucleus</keyword>
<dbReference type="EMBL" id="CAJJDN010000127">
    <property type="protein sequence ID" value="CAD8120629.1"/>
    <property type="molecule type" value="Genomic_DNA"/>
</dbReference>
<dbReference type="PROSITE" id="PS50011">
    <property type="entry name" value="PROTEIN_KINASE_DOM"/>
    <property type="match status" value="1"/>
</dbReference>
<evidence type="ECO:0000256" key="12">
    <source>
        <dbReference type="ARBA" id="ARBA00042858"/>
    </source>
</evidence>
<comment type="subunit">
    <text evidence="9">May form a complex composed of at least the catalytic subunit CRK2 and a cyclin.</text>
</comment>